<dbReference type="AlphaFoldDB" id="A0A916WYJ6"/>
<dbReference type="SMART" id="SM01120">
    <property type="entry name" value="Dak2"/>
    <property type="match status" value="1"/>
</dbReference>
<comment type="caution">
    <text evidence="2">The sequence shown here is derived from an EMBL/GenBank/DDBJ whole genome shotgun (WGS) entry which is preliminary data.</text>
</comment>
<name>A0A916WYJ6_9MICO</name>
<dbReference type="SMART" id="SM01121">
    <property type="entry name" value="Dak1_2"/>
    <property type="match status" value="1"/>
</dbReference>
<keyword evidence="3" id="KW-1185">Reference proteome</keyword>
<keyword evidence="2" id="KW-0808">Transferase</keyword>
<dbReference type="InterPro" id="IPR033470">
    <property type="entry name" value="FakA-like_C"/>
</dbReference>
<dbReference type="InterPro" id="IPR036117">
    <property type="entry name" value="DhaL_dom_sf"/>
</dbReference>
<accession>A0A916WYJ6</accession>
<dbReference type="GO" id="GO:0006071">
    <property type="term" value="P:glycerol metabolic process"/>
    <property type="evidence" value="ECO:0007669"/>
    <property type="project" value="InterPro"/>
</dbReference>
<sequence>MGTPQGHVAYGNCTIVAEAVPGLQNGGVDQARLGVSVPAPGKVPKRLMPLAHLDLAALRRWVITARADLAAYAEALNSLNVFPVPDGDTGSNLLMTMSDAVDEIDRRAPETLVSATRDMAQATLTAARGNSGVILSQLSCGVSEVVEADGGETLAAHQLARVLTRAAQLAQDGVSVPVPGTILTVAAAAASTAERADGAGADLVGVIDAAVAGAGEALLRTRIDNPVLCRAGVVDAGGAGYLLVLEALQRVVHGEGGLAVTGGTEPEWLRISRDAAGSGVAELPVDCGDHAPADGPSYEVMFLLEKTSDDAVGELKATLHDLGDSLVVAGGPDRFSVHVHVDDVAAAVNAGVDAGRAHRFRITRFADQPSVQTPEFVVLALAHGQGVAHEFKRVGLTALTDWYDEEVLRSQLGRVGTLLLCTSPETFDAARGLTTDAMVVAVGRDAAQALAAAAVLDIDAGFDQMCAAAREAAADVASVRVVGDPGDDALMQQIRGAAEAVRGAELMTLVTGDGLTADRIDALLLAVATEHPTLDVTHVAGGVGEPLLTIGVE</sequence>
<dbReference type="PANTHER" id="PTHR33434:SF4">
    <property type="entry name" value="PHOSPHATASE PROTEIN"/>
    <property type="match status" value="1"/>
</dbReference>
<dbReference type="InterPro" id="IPR048394">
    <property type="entry name" value="FakA-like_M"/>
</dbReference>
<evidence type="ECO:0000313" key="2">
    <source>
        <dbReference type="EMBL" id="GGB39857.1"/>
    </source>
</evidence>
<dbReference type="GO" id="GO:0004371">
    <property type="term" value="F:glycerone kinase activity"/>
    <property type="evidence" value="ECO:0007669"/>
    <property type="project" value="InterPro"/>
</dbReference>
<dbReference type="Proteomes" id="UP000636793">
    <property type="component" value="Unassembled WGS sequence"/>
</dbReference>
<dbReference type="PANTHER" id="PTHR33434">
    <property type="entry name" value="DEGV DOMAIN-CONTAINING PROTEIN DR_1986-RELATED"/>
    <property type="match status" value="1"/>
</dbReference>
<gene>
    <name evidence="2" type="ORF">GCM10011492_33320</name>
</gene>
<dbReference type="Pfam" id="PF21645">
    <property type="entry name" value="FakA-like_M"/>
    <property type="match status" value="1"/>
</dbReference>
<feature type="domain" description="DhaL" evidence="1">
    <location>
        <begin position="56"/>
        <end position="250"/>
    </location>
</feature>
<dbReference type="Pfam" id="PF02734">
    <property type="entry name" value="Dak2"/>
    <property type="match status" value="1"/>
</dbReference>
<protein>
    <submittedName>
        <fullName evidence="2">Dihydroxyacetone kinase</fullName>
    </submittedName>
</protein>
<evidence type="ECO:0000259" key="1">
    <source>
        <dbReference type="PROSITE" id="PS51480"/>
    </source>
</evidence>
<dbReference type="PROSITE" id="PS51480">
    <property type="entry name" value="DHAL"/>
    <property type="match status" value="1"/>
</dbReference>
<dbReference type="InterPro" id="IPR050270">
    <property type="entry name" value="DegV_domain_contain"/>
</dbReference>
<proteinExistence type="predicted"/>
<evidence type="ECO:0000313" key="3">
    <source>
        <dbReference type="Proteomes" id="UP000636793"/>
    </source>
</evidence>
<dbReference type="SUPFAM" id="SSF101473">
    <property type="entry name" value="DhaL-like"/>
    <property type="match status" value="1"/>
</dbReference>
<dbReference type="EMBL" id="BMHI01000005">
    <property type="protein sequence ID" value="GGB39857.1"/>
    <property type="molecule type" value="Genomic_DNA"/>
</dbReference>
<keyword evidence="2" id="KW-0418">Kinase</keyword>
<reference evidence="2" key="2">
    <citation type="submission" date="2020-09" db="EMBL/GenBank/DDBJ databases">
        <authorList>
            <person name="Sun Q."/>
            <person name="Zhou Y."/>
        </authorList>
    </citation>
    <scope>NUCLEOTIDE SEQUENCE</scope>
    <source>
        <strain evidence="2">CGMCC 1.15085</strain>
    </source>
</reference>
<dbReference type="Gene3D" id="1.25.40.340">
    <property type="match status" value="1"/>
</dbReference>
<organism evidence="2 3">
    <name type="scientific">Flexivirga endophytica</name>
    <dbReference type="NCBI Taxonomy" id="1849103"/>
    <lineage>
        <taxon>Bacteria</taxon>
        <taxon>Bacillati</taxon>
        <taxon>Actinomycetota</taxon>
        <taxon>Actinomycetes</taxon>
        <taxon>Micrococcales</taxon>
        <taxon>Dermacoccaceae</taxon>
        <taxon>Flexivirga</taxon>
    </lineage>
</organism>
<dbReference type="InterPro" id="IPR004007">
    <property type="entry name" value="DhaL_dom"/>
</dbReference>
<reference evidence="2" key="1">
    <citation type="journal article" date="2014" name="Int. J. Syst. Evol. Microbiol.">
        <title>Complete genome sequence of Corynebacterium casei LMG S-19264T (=DSM 44701T), isolated from a smear-ripened cheese.</title>
        <authorList>
            <consortium name="US DOE Joint Genome Institute (JGI-PGF)"/>
            <person name="Walter F."/>
            <person name="Albersmeier A."/>
            <person name="Kalinowski J."/>
            <person name="Ruckert C."/>
        </authorList>
    </citation>
    <scope>NUCLEOTIDE SEQUENCE</scope>
    <source>
        <strain evidence="2">CGMCC 1.15085</strain>
    </source>
</reference>